<evidence type="ECO:0000256" key="2">
    <source>
        <dbReference type="ARBA" id="ARBA00022737"/>
    </source>
</evidence>
<evidence type="ECO:0000256" key="1">
    <source>
        <dbReference type="ARBA" id="ARBA00022574"/>
    </source>
</evidence>
<dbReference type="Gene3D" id="2.130.10.10">
    <property type="entry name" value="YVTN repeat-like/Quinoprotein amine dehydrogenase"/>
    <property type="match status" value="4"/>
</dbReference>
<dbReference type="InterPro" id="IPR051242">
    <property type="entry name" value="WD-EF-hand_domain"/>
</dbReference>
<dbReference type="Pfam" id="PF00400">
    <property type="entry name" value="WD40"/>
    <property type="match status" value="6"/>
</dbReference>
<dbReference type="PANTHER" id="PTHR44324">
    <property type="entry name" value="WD40 REPEAT DOMAIN 95"/>
    <property type="match status" value="1"/>
</dbReference>
<dbReference type="KEGG" id="alim:106521521"/>
<reference evidence="5" key="1">
    <citation type="submission" date="2025-08" db="UniProtKB">
        <authorList>
            <consortium name="RefSeq"/>
        </authorList>
    </citation>
    <scope>IDENTIFICATION</scope>
</reference>
<sequence>MSLGRKVRSSSASGRLETSIVYELGGATWKTPKPGGQADCPDSRRLGVGDEQRDWSLRDLLKQNKRRHSVTCGEKLQPRVHSRNNLEPSDVMKFLIDDKVSLNNLEKMKLAFEEIEVCGMRGIDVKNFGQILKTCLGLPNMISAQVQGLFDKIDYSAQGRISWGEFSSYVLHQHKEKEETLSLSKRVVFNLPAIVSNHKQGVPVNIHSTSDDTLVTVQEDGLICLWHPELEPKKTKHMFGEDPANRRSRWVSDFTLMSEHNKLVIGTGDREIQIYDLFALEPYCQINGLNTIPLTLHCSYTGPDKCCLLFGDDQGCVNIILMSSVEDTLRKWSKLPKLENMPNITMENAVRSPHVTFIRWKVHQDWVTQAKYFHSVRAVVSSSNEESSSLVVGCALPLTDSEQQLNEIREVCCEGKTRKIQLSWTPQVRAPHEQTVFSVHKGVKTFDFCQKLNLLVTGGMDRLIRLWNPHFSGKPTGILESHYAPIFSLCISSEDSWIFSLSVDATVKIFHMKDQCCLFTAEPRASCIHGEISACSYNPAIKCLYVAADRMAVLTLKSRPQLSRHINVSHNEPVTCCGYSEEFRQVVSCSEGSVVKVWDFTSGRQVFEFVGKDELTSITCMAFDPKGRRLVTGGRNGCLKIWNFNSGQCLKTLEKESKCQEVCDCIFLKVQRNFCVTAVGKDRRIDTYSDVLDVDRHTQRPQPSWKDDLMNGHKDDILCVVHCPPSFLATGSCDGEIIVWNLVSGTIQCRFVGPHEAENQNTEGLDTSVPSIVFPKNFKLPQFSSNAALLLSSGVKGSVNLWNMVSEEKLVESFEISKLEQKITKLAQTDNDTLLYAADRIGYVYVYDMKKFDPEQRSPRVEHSWRAHTSTITSLQIVDVDQVVLTSSTDQTVRLWSARGQYIGTFGQPQPWNIHIPSSWIHPGVPYEILIDPFSMPAHEFLNGKSHLSEAIKCDTSEADGGELKTLE</sequence>
<dbReference type="OrthoDB" id="5980302at2759"/>
<dbReference type="SUPFAM" id="SSF50978">
    <property type="entry name" value="WD40 repeat-like"/>
    <property type="match status" value="1"/>
</dbReference>
<feature type="repeat" description="WD" evidence="3">
    <location>
        <begin position="865"/>
        <end position="897"/>
    </location>
</feature>
<dbReference type="PROSITE" id="PS50294">
    <property type="entry name" value="WD_REPEATS_REGION"/>
    <property type="match status" value="3"/>
</dbReference>
<dbReference type="InterPro" id="IPR036322">
    <property type="entry name" value="WD40_repeat_dom_sf"/>
</dbReference>
<feature type="repeat" description="WD" evidence="3">
    <location>
        <begin position="618"/>
        <end position="652"/>
    </location>
</feature>
<keyword evidence="4" id="KW-1185">Reference proteome</keyword>
<organism evidence="4 5">
    <name type="scientific">Austrofundulus limnaeus</name>
    <name type="common">Annual killifish</name>
    <dbReference type="NCBI Taxonomy" id="52670"/>
    <lineage>
        <taxon>Eukaryota</taxon>
        <taxon>Metazoa</taxon>
        <taxon>Chordata</taxon>
        <taxon>Craniata</taxon>
        <taxon>Vertebrata</taxon>
        <taxon>Euteleostomi</taxon>
        <taxon>Actinopterygii</taxon>
        <taxon>Neopterygii</taxon>
        <taxon>Teleostei</taxon>
        <taxon>Neoteleostei</taxon>
        <taxon>Acanthomorphata</taxon>
        <taxon>Ovalentaria</taxon>
        <taxon>Atherinomorphae</taxon>
        <taxon>Cyprinodontiformes</taxon>
        <taxon>Rivulidae</taxon>
        <taxon>Austrofundulus</taxon>
    </lineage>
</organism>
<evidence type="ECO:0000313" key="5">
    <source>
        <dbReference type="RefSeq" id="XP_013869583.1"/>
    </source>
</evidence>
<keyword evidence="1 3" id="KW-0853">WD repeat</keyword>
<dbReference type="SUPFAM" id="SSF47473">
    <property type="entry name" value="EF-hand"/>
    <property type="match status" value="1"/>
</dbReference>
<protein>
    <submittedName>
        <fullName evidence="5">WD repeat-containing protein 64</fullName>
    </submittedName>
</protein>
<dbReference type="PROSITE" id="PS50082">
    <property type="entry name" value="WD_REPEATS_2"/>
    <property type="match status" value="5"/>
</dbReference>
<name>A0A2I4BPD8_AUSLI</name>
<feature type="repeat" description="WD" evidence="3">
    <location>
        <begin position="567"/>
        <end position="608"/>
    </location>
</feature>
<dbReference type="AlphaFoldDB" id="A0A2I4BPD8"/>
<proteinExistence type="predicted"/>
<evidence type="ECO:0000256" key="3">
    <source>
        <dbReference type="PROSITE-ProRule" id="PRU00221"/>
    </source>
</evidence>
<dbReference type="InterPro" id="IPR001680">
    <property type="entry name" value="WD40_rpt"/>
</dbReference>
<dbReference type="SUPFAM" id="SSF82171">
    <property type="entry name" value="DPP6 N-terminal domain-like"/>
    <property type="match status" value="1"/>
</dbReference>
<feature type="repeat" description="WD" evidence="3">
    <location>
        <begin position="443"/>
        <end position="468"/>
    </location>
</feature>
<dbReference type="CTD" id="381693"/>
<accession>A0A2I4BPD8</accession>
<gene>
    <name evidence="5" type="primary">wdr95</name>
</gene>
<dbReference type="RefSeq" id="XP_013869583.1">
    <property type="nucleotide sequence ID" value="XM_014014129.1"/>
</dbReference>
<dbReference type="SMART" id="SM00320">
    <property type="entry name" value="WD40"/>
    <property type="match status" value="11"/>
</dbReference>
<feature type="repeat" description="WD" evidence="3">
    <location>
        <begin position="710"/>
        <end position="742"/>
    </location>
</feature>
<dbReference type="InterPro" id="IPR015943">
    <property type="entry name" value="WD40/YVTN_repeat-like_dom_sf"/>
</dbReference>
<dbReference type="Gene3D" id="1.10.238.10">
    <property type="entry name" value="EF-hand"/>
    <property type="match status" value="1"/>
</dbReference>
<keyword evidence="2" id="KW-0677">Repeat</keyword>
<dbReference type="InterPro" id="IPR011992">
    <property type="entry name" value="EF-hand-dom_pair"/>
</dbReference>
<dbReference type="PANTHER" id="PTHR44324:SF4">
    <property type="entry name" value="WD40 REPEAT DOMAIN 95"/>
    <property type="match status" value="1"/>
</dbReference>
<dbReference type="Proteomes" id="UP000192220">
    <property type="component" value="Unplaced"/>
</dbReference>
<dbReference type="STRING" id="52670.A0A2I4BPD8"/>
<dbReference type="PROSITE" id="PS00678">
    <property type="entry name" value="WD_REPEATS_1"/>
    <property type="match status" value="2"/>
</dbReference>
<evidence type="ECO:0000313" key="4">
    <source>
        <dbReference type="Proteomes" id="UP000192220"/>
    </source>
</evidence>
<dbReference type="InterPro" id="IPR019775">
    <property type="entry name" value="WD40_repeat_CS"/>
</dbReference>
<dbReference type="InParanoid" id="A0A2I4BPD8"/>